<evidence type="ECO:0000313" key="2">
    <source>
        <dbReference type="Proteomes" id="UP001295740"/>
    </source>
</evidence>
<gene>
    <name evidence="1" type="ORF">KHLLAP_LOCUS14721</name>
</gene>
<dbReference type="AlphaFoldDB" id="A0AAI8YR10"/>
<name>A0AAI8YR10_9PEZI</name>
<reference evidence="1" key="1">
    <citation type="submission" date="2023-10" db="EMBL/GenBank/DDBJ databases">
        <authorList>
            <person name="Hackl T."/>
        </authorList>
    </citation>
    <scope>NUCLEOTIDE SEQUENCE</scope>
</reference>
<accession>A0AAI8YR10</accession>
<proteinExistence type="predicted"/>
<evidence type="ECO:0000313" key="1">
    <source>
        <dbReference type="EMBL" id="CAJ2514253.1"/>
    </source>
</evidence>
<comment type="caution">
    <text evidence="1">The sequence shown here is derived from an EMBL/GenBank/DDBJ whole genome shotgun (WGS) entry which is preliminary data.</text>
</comment>
<protein>
    <submittedName>
        <fullName evidence="1">Uu.00g023720.m01.CDS01</fullName>
    </submittedName>
</protein>
<organism evidence="1 2">
    <name type="scientific">Anthostomella pinea</name>
    <dbReference type="NCBI Taxonomy" id="933095"/>
    <lineage>
        <taxon>Eukaryota</taxon>
        <taxon>Fungi</taxon>
        <taxon>Dikarya</taxon>
        <taxon>Ascomycota</taxon>
        <taxon>Pezizomycotina</taxon>
        <taxon>Sordariomycetes</taxon>
        <taxon>Xylariomycetidae</taxon>
        <taxon>Xylariales</taxon>
        <taxon>Xylariaceae</taxon>
        <taxon>Anthostomella</taxon>
    </lineage>
</organism>
<dbReference type="EMBL" id="CAUWAG010000020">
    <property type="protein sequence ID" value="CAJ2514253.1"/>
    <property type="molecule type" value="Genomic_DNA"/>
</dbReference>
<sequence length="225" mass="25385">MSPKPEAHISLTLTLSTPTLSLSHPDEPLTIKVTATTLSSSKPAVGIIVNARWTILDDRLTAYRYPLRLRSVREPESFIPLSPAVRISGARPPVELDLRRSEMERFLVVPGMRRGGVEVEQKVTVGRIFEYSGMKPSDIQPGSEYRFEVPNGSLPPQWWTFKDEAEGKRFAEGILPDENGFHGLKADDPAEVERLYREGWLYSYPIRDCKFTVETEPGAVVRFVE</sequence>
<dbReference type="Proteomes" id="UP001295740">
    <property type="component" value="Unassembled WGS sequence"/>
</dbReference>
<keyword evidence="2" id="KW-1185">Reference proteome</keyword>